<dbReference type="GO" id="GO:0003700">
    <property type="term" value="F:DNA-binding transcription factor activity"/>
    <property type="evidence" value="ECO:0007669"/>
    <property type="project" value="TreeGrafter"/>
</dbReference>
<dbReference type="AlphaFoldDB" id="A0A374NYN4"/>
<dbReference type="InterPro" id="IPR050807">
    <property type="entry name" value="TransReg_Diox_bact_type"/>
</dbReference>
<dbReference type="PANTHER" id="PTHR46797">
    <property type="entry name" value="HTH-TYPE TRANSCRIPTIONAL REGULATOR"/>
    <property type="match status" value="1"/>
</dbReference>
<name>A0A374NYN4_9FIRM</name>
<dbReference type="EMBL" id="QSON01000031">
    <property type="protein sequence ID" value="RGI95447.1"/>
    <property type="molecule type" value="Genomic_DNA"/>
</dbReference>
<dbReference type="GO" id="GO:0005829">
    <property type="term" value="C:cytosol"/>
    <property type="evidence" value="ECO:0007669"/>
    <property type="project" value="TreeGrafter"/>
</dbReference>
<evidence type="ECO:0000256" key="1">
    <source>
        <dbReference type="ARBA" id="ARBA00023125"/>
    </source>
</evidence>
<dbReference type="Proteomes" id="UP001055091">
    <property type="component" value="Unassembled WGS sequence"/>
</dbReference>
<dbReference type="GO" id="GO:0003677">
    <property type="term" value="F:DNA binding"/>
    <property type="evidence" value="ECO:0007669"/>
    <property type="project" value="UniProtKB-KW"/>
</dbReference>
<dbReference type="InterPro" id="IPR001387">
    <property type="entry name" value="Cro/C1-type_HTH"/>
</dbReference>
<dbReference type="PROSITE" id="PS50943">
    <property type="entry name" value="HTH_CROC1"/>
    <property type="match status" value="1"/>
</dbReference>
<gene>
    <name evidence="3" type="ORF">CE91St55_05340</name>
    <name evidence="4" type="ORF">DXD79_32090</name>
</gene>
<dbReference type="InterPro" id="IPR010982">
    <property type="entry name" value="Lambda_DNA-bd_dom_sf"/>
</dbReference>
<dbReference type="Gene3D" id="1.10.260.40">
    <property type="entry name" value="lambda repressor-like DNA-binding domains"/>
    <property type="match status" value="1"/>
</dbReference>
<keyword evidence="1" id="KW-0238">DNA-binding</keyword>
<organism evidence="4 5">
    <name type="scientific">Hungatella hathewayi</name>
    <dbReference type="NCBI Taxonomy" id="154046"/>
    <lineage>
        <taxon>Bacteria</taxon>
        <taxon>Bacillati</taxon>
        <taxon>Bacillota</taxon>
        <taxon>Clostridia</taxon>
        <taxon>Lachnospirales</taxon>
        <taxon>Lachnospiraceae</taxon>
        <taxon>Hungatella</taxon>
    </lineage>
</organism>
<dbReference type="Proteomes" id="UP000263014">
    <property type="component" value="Unassembled WGS sequence"/>
</dbReference>
<dbReference type="CDD" id="cd00093">
    <property type="entry name" value="HTH_XRE"/>
    <property type="match status" value="1"/>
</dbReference>
<reference evidence="4 5" key="1">
    <citation type="submission" date="2018-08" db="EMBL/GenBank/DDBJ databases">
        <title>A genome reference for cultivated species of the human gut microbiota.</title>
        <authorList>
            <person name="Zou Y."/>
            <person name="Xue W."/>
            <person name="Luo G."/>
        </authorList>
    </citation>
    <scope>NUCLEOTIDE SEQUENCE [LARGE SCALE GENOMIC DNA]</scope>
    <source>
        <strain evidence="4 5">TM09-12</strain>
    </source>
</reference>
<evidence type="ECO:0000313" key="4">
    <source>
        <dbReference type="EMBL" id="RGI95447.1"/>
    </source>
</evidence>
<dbReference type="RefSeq" id="WP_117624319.1">
    <property type="nucleotide sequence ID" value="NZ_BQNJ01000001.1"/>
</dbReference>
<evidence type="ECO:0000259" key="2">
    <source>
        <dbReference type="PROSITE" id="PS50943"/>
    </source>
</evidence>
<dbReference type="PANTHER" id="PTHR46797:SF2">
    <property type="entry name" value="TRANSCRIPTIONAL REGULATOR"/>
    <property type="match status" value="1"/>
</dbReference>
<evidence type="ECO:0000313" key="3">
    <source>
        <dbReference type="EMBL" id="GKG98552.1"/>
    </source>
</evidence>
<accession>A0A374NYN4</accession>
<reference evidence="3" key="2">
    <citation type="submission" date="2022-01" db="EMBL/GenBank/DDBJ databases">
        <title>Novel bile acid biosynthetic pathways are enriched in the microbiome of centenarians.</title>
        <authorList>
            <person name="Sato Y."/>
            <person name="Atarashi K."/>
            <person name="Plichta R.D."/>
            <person name="Arai Y."/>
            <person name="Sasajima S."/>
            <person name="Kearney M.S."/>
            <person name="Suda W."/>
            <person name="Takeshita K."/>
            <person name="Sasaki T."/>
            <person name="Okamoto S."/>
            <person name="Skelly N.A."/>
            <person name="Okamura Y."/>
            <person name="Vlamakis H."/>
            <person name="Li Y."/>
            <person name="Tanoue T."/>
            <person name="Takei H."/>
            <person name="Nittono H."/>
            <person name="Narushima S."/>
            <person name="Irie J."/>
            <person name="Itoh H."/>
            <person name="Moriya K."/>
            <person name="Sugiura Y."/>
            <person name="Suematsu M."/>
            <person name="Moritoki N."/>
            <person name="Shibata S."/>
            <person name="Littman R.D."/>
            <person name="Fischbach A.M."/>
            <person name="Uwamino Y."/>
            <person name="Inoue T."/>
            <person name="Honda A."/>
            <person name="Hattori M."/>
            <person name="Murai T."/>
            <person name="Xavier J.R."/>
            <person name="Hirose N."/>
            <person name="Honda K."/>
        </authorList>
    </citation>
    <scope>NUCLEOTIDE SEQUENCE</scope>
    <source>
        <strain evidence="3">CE91-St55</strain>
    </source>
</reference>
<comment type="caution">
    <text evidence="4">The sequence shown here is derived from an EMBL/GenBank/DDBJ whole genome shotgun (WGS) entry which is preliminary data.</text>
</comment>
<sequence>MINITERITALRLERKWSEYQLAEKSGITQSTISSWSRQNAVPSIQNLEKICNAFQITLSQFFLEDDSQAICLTESQKSMFHAWNRLTVEQQTTLLQFMKTI</sequence>
<protein>
    <submittedName>
        <fullName evidence="4">XRE family transcriptional regulator</fullName>
    </submittedName>
</protein>
<dbReference type="EMBL" id="BQNJ01000001">
    <property type="protein sequence ID" value="GKG98552.1"/>
    <property type="molecule type" value="Genomic_DNA"/>
</dbReference>
<dbReference type="Pfam" id="PF01381">
    <property type="entry name" value="HTH_3"/>
    <property type="match status" value="1"/>
</dbReference>
<feature type="domain" description="HTH cro/C1-type" evidence="2">
    <location>
        <begin position="8"/>
        <end position="62"/>
    </location>
</feature>
<dbReference type="SMART" id="SM00530">
    <property type="entry name" value="HTH_XRE"/>
    <property type="match status" value="1"/>
</dbReference>
<proteinExistence type="predicted"/>
<dbReference type="SUPFAM" id="SSF47413">
    <property type="entry name" value="lambda repressor-like DNA-binding domains"/>
    <property type="match status" value="1"/>
</dbReference>
<evidence type="ECO:0000313" key="5">
    <source>
        <dbReference type="Proteomes" id="UP000263014"/>
    </source>
</evidence>